<accession>A0A371HML1</accession>
<feature type="non-terminal residue" evidence="1">
    <location>
        <position position="1"/>
    </location>
</feature>
<dbReference type="AlphaFoldDB" id="A0A371HML1"/>
<dbReference type="EMBL" id="QJKJ01002169">
    <property type="protein sequence ID" value="RDY03954.1"/>
    <property type="molecule type" value="Genomic_DNA"/>
</dbReference>
<feature type="non-terminal residue" evidence="1">
    <location>
        <position position="278"/>
    </location>
</feature>
<comment type="caution">
    <text evidence="1">The sequence shown here is derived from an EMBL/GenBank/DDBJ whole genome shotgun (WGS) entry which is preliminary data.</text>
</comment>
<organism evidence="1 2">
    <name type="scientific">Mucuna pruriens</name>
    <name type="common">Velvet bean</name>
    <name type="synonym">Dolichos pruriens</name>
    <dbReference type="NCBI Taxonomy" id="157652"/>
    <lineage>
        <taxon>Eukaryota</taxon>
        <taxon>Viridiplantae</taxon>
        <taxon>Streptophyta</taxon>
        <taxon>Embryophyta</taxon>
        <taxon>Tracheophyta</taxon>
        <taxon>Spermatophyta</taxon>
        <taxon>Magnoliopsida</taxon>
        <taxon>eudicotyledons</taxon>
        <taxon>Gunneridae</taxon>
        <taxon>Pentapetalae</taxon>
        <taxon>rosids</taxon>
        <taxon>fabids</taxon>
        <taxon>Fabales</taxon>
        <taxon>Fabaceae</taxon>
        <taxon>Papilionoideae</taxon>
        <taxon>50 kb inversion clade</taxon>
        <taxon>NPAAA clade</taxon>
        <taxon>indigoferoid/millettioid clade</taxon>
        <taxon>Phaseoleae</taxon>
        <taxon>Mucuna</taxon>
    </lineage>
</organism>
<protein>
    <submittedName>
        <fullName evidence="1">Uncharacterized protein</fullName>
    </submittedName>
</protein>
<evidence type="ECO:0000313" key="1">
    <source>
        <dbReference type="EMBL" id="RDY03954.1"/>
    </source>
</evidence>
<evidence type="ECO:0000313" key="2">
    <source>
        <dbReference type="Proteomes" id="UP000257109"/>
    </source>
</evidence>
<name>A0A371HML1_MUCPR</name>
<dbReference type="Proteomes" id="UP000257109">
    <property type="component" value="Unassembled WGS sequence"/>
</dbReference>
<sequence>MDNAKGLPFLVVTNIKLSKHGIYLFLELSFYCFTVGALQNAQSLTLRLATRNPYPLLDSQMQTGGSDLDDRKSTSSSFIFLGPNLVSWWSKMQTLVAWSNTEAGSLANTTSEVIQKTAVVKHVPTLDQIANIFTKALSPLRFQLTPDLFASGVFRLATQTTVKGDTFVYHIAKYRLVEFPGLKKPTSIIPLAETKSFTIGLFTVLFDILDDQIVVFVPLRITRTPSLLSLKTPKLFLRGVPRLATHTTKPTSNVPFSETKLSPSRINSFTAKLSNEVQ</sequence>
<proteinExistence type="predicted"/>
<gene>
    <name evidence="1" type="ORF">CR513_12377</name>
</gene>
<reference evidence="1" key="1">
    <citation type="submission" date="2018-05" db="EMBL/GenBank/DDBJ databases">
        <title>Draft genome of Mucuna pruriens seed.</title>
        <authorList>
            <person name="Nnadi N.E."/>
            <person name="Vos R."/>
            <person name="Hasami M.H."/>
            <person name="Devisetty U.K."/>
            <person name="Aguiy J.C."/>
        </authorList>
    </citation>
    <scope>NUCLEOTIDE SEQUENCE [LARGE SCALE GENOMIC DNA]</scope>
    <source>
        <strain evidence="1">JCA_2017</strain>
    </source>
</reference>
<keyword evidence="2" id="KW-1185">Reference proteome</keyword>